<dbReference type="SUPFAM" id="SSF90257">
    <property type="entry name" value="Myosin rod fragments"/>
    <property type="match status" value="1"/>
</dbReference>
<keyword evidence="4" id="KW-0969">Cilium</keyword>
<organism evidence="4 5">
    <name type="scientific">Bacillus thermotolerans</name>
    <name type="common">Quasibacillus thermotolerans</name>
    <dbReference type="NCBI Taxonomy" id="1221996"/>
    <lineage>
        <taxon>Bacteria</taxon>
        <taxon>Bacillati</taxon>
        <taxon>Bacillota</taxon>
        <taxon>Bacilli</taxon>
        <taxon>Bacillales</taxon>
        <taxon>Bacillaceae</taxon>
        <taxon>Bacillus</taxon>
    </lineage>
</organism>
<dbReference type="InterPro" id="IPR038076">
    <property type="entry name" value="MgtE_N_sf"/>
</dbReference>
<dbReference type="OrthoDB" id="1724615at2"/>
<keyword evidence="1" id="KW-0175">Coiled coil</keyword>
<name>A0A0F5IAK9_BACTR</name>
<dbReference type="EMBL" id="JWIR02000012">
    <property type="protein sequence ID" value="KKB42360.1"/>
    <property type="molecule type" value="Genomic_DNA"/>
</dbReference>
<accession>A0A0F5IAK9</accession>
<dbReference type="RefSeq" id="WP_040036277.1">
    <property type="nucleotide sequence ID" value="NZ_JWIQ02000003.1"/>
</dbReference>
<proteinExistence type="predicted"/>
<keyword evidence="2" id="KW-1133">Transmembrane helix</keyword>
<evidence type="ECO:0000256" key="2">
    <source>
        <dbReference type="SAM" id="Phobius"/>
    </source>
</evidence>
<keyword evidence="2" id="KW-0812">Transmembrane</keyword>
<dbReference type="InterPro" id="IPR006668">
    <property type="entry name" value="Mg_transptr_MgtE_intracell_dom"/>
</dbReference>
<evidence type="ECO:0000256" key="1">
    <source>
        <dbReference type="SAM" id="Coils"/>
    </source>
</evidence>
<sequence>MAKKKKAAYADREEGKGYGVFQWIIFMIVIPLLFALLVTLIVMTVAGINVLEKAKELPVISQIMDEESADNGKENNERVALLKEEAKQKDVKIQELEKELEQSKREVEELLTEKDRLELEIQKMKEQEKEKEEKKAQDRSIISTYESMSPKNVANILVNLTDDEAVEILSEMSTDQQADILEKLPPETAAKYTGLLSGSS</sequence>
<gene>
    <name evidence="4" type="ORF">QY95_00209</name>
</gene>
<keyword evidence="4" id="KW-0282">Flagellum</keyword>
<feature type="transmembrane region" description="Helical" evidence="2">
    <location>
        <begin position="20"/>
        <end position="51"/>
    </location>
</feature>
<dbReference type="AlphaFoldDB" id="A0A0F5IAK9"/>
<evidence type="ECO:0000259" key="3">
    <source>
        <dbReference type="Pfam" id="PF03448"/>
    </source>
</evidence>
<reference evidence="4" key="1">
    <citation type="submission" date="2015-02" db="EMBL/GenBank/DDBJ databases">
        <title>Genome Assembly of Bacillaceae bacterium MTCC 8252.</title>
        <authorList>
            <person name="Verma A."/>
            <person name="Khatri I."/>
            <person name="Mual P."/>
            <person name="Subramanian S."/>
            <person name="Krishnamurthi S."/>
        </authorList>
    </citation>
    <scope>NUCLEOTIDE SEQUENCE [LARGE SCALE GENOMIC DNA]</scope>
    <source>
        <strain evidence="4">MTCC 8252</strain>
    </source>
</reference>
<dbReference type="Proteomes" id="UP000031563">
    <property type="component" value="Unassembled WGS sequence"/>
</dbReference>
<evidence type="ECO:0000313" key="4">
    <source>
        <dbReference type="EMBL" id="KKB42360.1"/>
    </source>
</evidence>
<feature type="domain" description="Magnesium transporter MgtE intracellular" evidence="3">
    <location>
        <begin position="121"/>
        <end position="196"/>
    </location>
</feature>
<comment type="caution">
    <text evidence="4">The sequence shown here is derived from an EMBL/GenBank/DDBJ whole genome shotgun (WGS) entry which is preliminary data.</text>
</comment>
<keyword evidence="2" id="KW-0472">Membrane</keyword>
<feature type="coiled-coil region" evidence="1">
    <location>
        <begin position="79"/>
        <end position="139"/>
    </location>
</feature>
<protein>
    <submittedName>
        <fullName evidence="4">Flagellar protein FlbB</fullName>
    </submittedName>
</protein>
<dbReference type="Pfam" id="PF03448">
    <property type="entry name" value="MgtE_N"/>
    <property type="match status" value="1"/>
</dbReference>
<dbReference type="SUPFAM" id="SSF158791">
    <property type="entry name" value="MgtE N-terminal domain-like"/>
    <property type="match status" value="1"/>
</dbReference>
<keyword evidence="5" id="KW-1185">Reference proteome</keyword>
<evidence type="ECO:0000313" key="5">
    <source>
        <dbReference type="Proteomes" id="UP000031563"/>
    </source>
</evidence>
<dbReference type="STRING" id="1221996.QY95_00209"/>
<dbReference type="Gene3D" id="1.25.60.10">
    <property type="entry name" value="MgtE N-terminal domain-like"/>
    <property type="match status" value="1"/>
</dbReference>
<keyword evidence="4" id="KW-0966">Cell projection</keyword>